<proteinExistence type="predicted"/>
<name>M7BAF5_CHEMY</name>
<organism evidence="2 3">
    <name type="scientific">Chelonia mydas</name>
    <name type="common">Green sea-turtle</name>
    <name type="synonym">Chelonia agassizi</name>
    <dbReference type="NCBI Taxonomy" id="8469"/>
    <lineage>
        <taxon>Eukaryota</taxon>
        <taxon>Metazoa</taxon>
        <taxon>Chordata</taxon>
        <taxon>Craniata</taxon>
        <taxon>Vertebrata</taxon>
        <taxon>Euteleostomi</taxon>
        <taxon>Archelosauria</taxon>
        <taxon>Testudinata</taxon>
        <taxon>Testudines</taxon>
        <taxon>Cryptodira</taxon>
        <taxon>Durocryptodira</taxon>
        <taxon>Americhelydia</taxon>
        <taxon>Chelonioidea</taxon>
        <taxon>Cheloniidae</taxon>
        <taxon>Chelonia</taxon>
    </lineage>
</organism>
<evidence type="ECO:0000256" key="1">
    <source>
        <dbReference type="SAM" id="MobiDB-lite"/>
    </source>
</evidence>
<evidence type="ECO:0000313" key="3">
    <source>
        <dbReference type="Proteomes" id="UP000031443"/>
    </source>
</evidence>
<dbReference type="Gene3D" id="1.10.287.3160">
    <property type="match status" value="1"/>
</dbReference>
<accession>M7BAF5</accession>
<keyword evidence="3" id="KW-1185">Reference proteome</keyword>
<reference evidence="3" key="1">
    <citation type="journal article" date="2013" name="Nat. Genet.">
        <title>The draft genomes of soft-shell turtle and green sea turtle yield insights into the development and evolution of the turtle-specific body plan.</title>
        <authorList>
            <person name="Wang Z."/>
            <person name="Pascual-Anaya J."/>
            <person name="Zadissa A."/>
            <person name="Li W."/>
            <person name="Niimura Y."/>
            <person name="Huang Z."/>
            <person name="Li C."/>
            <person name="White S."/>
            <person name="Xiong Z."/>
            <person name="Fang D."/>
            <person name="Wang B."/>
            <person name="Ming Y."/>
            <person name="Chen Y."/>
            <person name="Zheng Y."/>
            <person name="Kuraku S."/>
            <person name="Pignatelli M."/>
            <person name="Herrero J."/>
            <person name="Beal K."/>
            <person name="Nozawa M."/>
            <person name="Li Q."/>
            <person name="Wang J."/>
            <person name="Zhang H."/>
            <person name="Yu L."/>
            <person name="Shigenobu S."/>
            <person name="Wang J."/>
            <person name="Liu J."/>
            <person name="Flicek P."/>
            <person name="Searle S."/>
            <person name="Wang J."/>
            <person name="Kuratani S."/>
            <person name="Yin Y."/>
            <person name="Aken B."/>
            <person name="Zhang G."/>
            <person name="Irie N."/>
        </authorList>
    </citation>
    <scope>NUCLEOTIDE SEQUENCE [LARGE SCALE GENOMIC DNA]</scope>
</reference>
<sequence>MVVEDPMALASSSLSPDEAIMGPPPLVPPDDAKVPQELLKRVAANLSLLAEELEEPSDSLFDVLYSTALARVALPLHEEVSKIINALWQTPSSLSQISKRAESKYFVPSKGHEYLYTQPAPNSLVVEAVNRRE</sequence>
<dbReference type="AlphaFoldDB" id="M7BAF5"/>
<dbReference type="EMBL" id="KB539797">
    <property type="protein sequence ID" value="EMP32555.1"/>
    <property type="molecule type" value="Genomic_DNA"/>
</dbReference>
<dbReference type="Proteomes" id="UP000031443">
    <property type="component" value="Unassembled WGS sequence"/>
</dbReference>
<feature type="region of interest" description="Disordered" evidence="1">
    <location>
        <begin position="1"/>
        <end position="32"/>
    </location>
</feature>
<evidence type="ECO:0000313" key="2">
    <source>
        <dbReference type="EMBL" id="EMP32555.1"/>
    </source>
</evidence>
<gene>
    <name evidence="2" type="ORF">UY3_10299</name>
</gene>
<protein>
    <submittedName>
        <fullName evidence="2">Uncharacterized protein</fullName>
    </submittedName>
</protein>